<accession>A0AAV2B3C8</accession>
<organism evidence="3 4">
    <name type="scientific">Larinioides sclopetarius</name>
    <dbReference type="NCBI Taxonomy" id="280406"/>
    <lineage>
        <taxon>Eukaryota</taxon>
        <taxon>Metazoa</taxon>
        <taxon>Ecdysozoa</taxon>
        <taxon>Arthropoda</taxon>
        <taxon>Chelicerata</taxon>
        <taxon>Arachnida</taxon>
        <taxon>Araneae</taxon>
        <taxon>Araneomorphae</taxon>
        <taxon>Entelegynae</taxon>
        <taxon>Araneoidea</taxon>
        <taxon>Araneidae</taxon>
        <taxon>Larinioides</taxon>
    </lineage>
</organism>
<dbReference type="GO" id="GO:0003341">
    <property type="term" value="P:cilium movement"/>
    <property type="evidence" value="ECO:0007669"/>
    <property type="project" value="TreeGrafter"/>
</dbReference>
<dbReference type="InterPro" id="IPR056497">
    <property type="entry name" value="HEAT_DAAF5"/>
</dbReference>
<dbReference type="Gene3D" id="1.25.10.10">
    <property type="entry name" value="Leucine-rich Repeat Variant"/>
    <property type="match status" value="2"/>
</dbReference>
<dbReference type="InterPro" id="IPR011989">
    <property type="entry name" value="ARM-like"/>
</dbReference>
<evidence type="ECO:0000259" key="2">
    <source>
        <dbReference type="Pfam" id="PF25757"/>
    </source>
</evidence>
<evidence type="ECO:0000259" key="1">
    <source>
        <dbReference type="Pfam" id="PF24573"/>
    </source>
</evidence>
<dbReference type="GO" id="GO:0036158">
    <property type="term" value="P:outer dynein arm assembly"/>
    <property type="evidence" value="ECO:0007669"/>
    <property type="project" value="TreeGrafter"/>
</dbReference>
<dbReference type="Pfam" id="PF25757">
    <property type="entry name" value="TPR_DNAAF5"/>
    <property type="match status" value="1"/>
</dbReference>
<dbReference type="InterPro" id="IPR052623">
    <property type="entry name" value="DAAF5"/>
</dbReference>
<sequence length="835" mass="94906">MNSSVLNLQMEKENVSKLISESFEKLSSQKISNDITKRNILKELHKIILASSADVFVEKNLNNLLKNVVESLTLSLCDRSEKCREISVMILKDMIRRSLISNEDFPSIINTVVKRLKKGDEREQSEEIRLVELDLIFQIIEKYEGDLLPCTNDISSILGSCIIDDCPDVKRRSCECLQAFASKENSRFHMVASNFLKPLLLTISHQHLKTRALCVKALGSIVNYLNNKEFEEALMHLAQRLFDRSPLVRTTVTEVIGEMLLNLDDRYSYFHLLIPLLLSSLYDEVPEVRSRAQDIWKRAGNQYILENEKDYKDLIDFPRPDPSNYPDKEGRPSVGCRIFVQRHIFNILPPLLHDIADWVPETRVKSSKVLYSLVLHSEDKITMQLPKTLEGIMSAAKAEEKEANEQAIKCSELLGYFVDSNHLFDSLLSLIHKNPSAPHLSILAACIRGLKKDLPDECLKAICKFLSDAEVCRTREGNEQANLLLNVDALLFSGSKIDSAIGYDLFSILCCVSGLAASDSISSKASELLQRLAELEAYTKMILFKQYSMPLMKLLSENNELWTSVSPELPIFNFVVQSGSLDEEMVKFIIPILINNLHHSKEAKLRCMILSLSTSVFKKMSSTFYELLSEKILNVIRLGIFPNLAWSAGRTASSLRTIAVANLYEIINKSCIKKELIASISDELLPIISTLSDDDEEATRLVAYKILELIIPELHGSVDDITIHAACYEILRSLDDVSDDIRLMIVKILKAYIKSFPADYNWSLYRSHLKHLFENALIHMDDKNEKLRQNIFDLLKTASFVAPDVLLQEIESKRYMMSSGNLCDNLTEHIKNMKL</sequence>
<gene>
    <name evidence="3" type="ORF">LARSCL_LOCUS16434</name>
</gene>
<dbReference type="GO" id="GO:0036159">
    <property type="term" value="P:inner dynein arm assembly"/>
    <property type="evidence" value="ECO:0007669"/>
    <property type="project" value="TreeGrafter"/>
</dbReference>
<dbReference type="AlphaFoldDB" id="A0AAV2B3C8"/>
<dbReference type="PANTHER" id="PTHR16216">
    <property type="entry name" value="DYNEIN ASSEMBLY FACTOR 5, AXONEMAL"/>
    <property type="match status" value="1"/>
</dbReference>
<evidence type="ECO:0000313" key="3">
    <source>
        <dbReference type="EMBL" id="CAL1290357.1"/>
    </source>
</evidence>
<feature type="domain" description="Dynein axonemal assembly factor 5 TPR repeats" evidence="2">
    <location>
        <begin position="33"/>
        <end position="313"/>
    </location>
</feature>
<comment type="caution">
    <text evidence="3">The sequence shown here is derived from an EMBL/GenBank/DDBJ whole genome shotgun (WGS) entry which is preliminary data.</text>
</comment>
<keyword evidence="4" id="KW-1185">Reference proteome</keyword>
<dbReference type="InterPro" id="IPR057978">
    <property type="entry name" value="TPR_DAAF5"/>
</dbReference>
<dbReference type="PANTHER" id="PTHR16216:SF2">
    <property type="entry name" value="DYNEIN AXONEMAL ASSEMBLY FACTOR 5"/>
    <property type="match status" value="1"/>
</dbReference>
<dbReference type="Pfam" id="PF24573">
    <property type="entry name" value="HEAT_DAAF5"/>
    <property type="match status" value="1"/>
</dbReference>
<dbReference type="GO" id="GO:0045505">
    <property type="term" value="F:dynein intermediate chain binding"/>
    <property type="evidence" value="ECO:0007669"/>
    <property type="project" value="TreeGrafter"/>
</dbReference>
<dbReference type="EMBL" id="CAXIEN010000262">
    <property type="protein sequence ID" value="CAL1290357.1"/>
    <property type="molecule type" value="Genomic_DNA"/>
</dbReference>
<feature type="domain" description="Dynein axonemal assembly factor 5 HEAT-repeat" evidence="1">
    <location>
        <begin position="324"/>
        <end position="515"/>
    </location>
</feature>
<dbReference type="InterPro" id="IPR016024">
    <property type="entry name" value="ARM-type_fold"/>
</dbReference>
<dbReference type="SUPFAM" id="SSF48371">
    <property type="entry name" value="ARM repeat"/>
    <property type="match status" value="1"/>
</dbReference>
<evidence type="ECO:0000313" key="4">
    <source>
        <dbReference type="Proteomes" id="UP001497382"/>
    </source>
</evidence>
<proteinExistence type="predicted"/>
<protein>
    <submittedName>
        <fullName evidence="3">Uncharacterized protein</fullName>
    </submittedName>
</protein>
<dbReference type="Proteomes" id="UP001497382">
    <property type="component" value="Unassembled WGS sequence"/>
</dbReference>
<name>A0AAV2B3C8_9ARAC</name>
<dbReference type="GO" id="GO:0005737">
    <property type="term" value="C:cytoplasm"/>
    <property type="evidence" value="ECO:0007669"/>
    <property type="project" value="TreeGrafter"/>
</dbReference>
<reference evidence="3 4" key="1">
    <citation type="submission" date="2024-04" db="EMBL/GenBank/DDBJ databases">
        <authorList>
            <person name="Rising A."/>
            <person name="Reimegard J."/>
            <person name="Sonavane S."/>
            <person name="Akerstrom W."/>
            <person name="Nylinder S."/>
            <person name="Hedman E."/>
            <person name="Kallberg Y."/>
        </authorList>
    </citation>
    <scope>NUCLEOTIDE SEQUENCE [LARGE SCALE GENOMIC DNA]</scope>
</reference>